<dbReference type="FunFam" id="3.30.360.10:FF:000004">
    <property type="entry name" value="4-hydroxy-tetrahydrodipicolinate reductase"/>
    <property type="match status" value="1"/>
</dbReference>
<dbReference type="InterPro" id="IPR023940">
    <property type="entry name" value="DHDPR_bac"/>
</dbReference>
<evidence type="ECO:0000256" key="4">
    <source>
        <dbReference type="ARBA" id="ARBA00022857"/>
    </source>
</evidence>
<dbReference type="SUPFAM" id="SSF51735">
    <property type="entry name" value="NAD(P)-binding Rossmann-fold domains"/>
    <property type="match status" value="1"/>
</dbReference>
<dbReference type="CDD" id="cd02274">
    <property type="entry name" value="DHDPR_N"/>
    <property type="match status" value="1"/>
</dbReference>
<evidence type="ECO:0000313" key="17">
    <source>
        <dbReference type="Proteomes" id="UP000001494"/>
    </source>
</evidence>
<comment type="pathway">
    <text evidence="9 13">Amino-acid biosynthesis; L-lysine biosynthesis via DAP pathway; (S)-tetrahydrodipicolinate from L-aspartate: step 4/4.</text>
</comment>
<dbReference type="HAMAP" id="MF_00102">
    <property type="entry name" value="DapB"/>
    <property type="match status" value="1"/>
</dbReference>
<dbReference type="InterPro" id="IPR022664">
    <property type="entry name" value="DapB_N_CS"/>
</dbReference>
<dbReference type="GO" id="GO:0016726">
    <property type="term" value="F:oxidoreductase activity, acting on CH or CH2 groups, NAD or NADP as acceptor"/>
    <property type="evidence" value="ECO:0007669"/>
    <property type="project" value="UniProtKB-UniRule"/>
</dbReference>
<protein>
    <recommendedName>
        <fullName evidence="10 13">4-hydroxy-tetrahydrodipicolinate reductase</fullName>
        <shortName evidence="13">HTPA reductase</shortName>
        <ecNumber evidence="10 13">1.17.1.8</ecNumber>
    </recommendedName>
</protein>
<keyword evidence="7 13" id="KW-0520">NAD</keyword>
<dbReference type="SMR" id="A0A0H3G138"/>
<name>A0A0H3G138_ZYMMA</name>
<dbReference type="GO" id="GO:0009089">
    <property type="term" value="P:lysine biosynthetic process via diaminopimelate"/>
    <property type="evidence" value="ECO:0007669"/>
    <property type="project" value="UniProtKB-UniRule"/>
</dbReference>
<dbReference type="InterPro" id="IPR000846">
    <property type="entry name" value="DapB_N"/>
</dbReference>
<feature type="domain" description="Dihydrodipicolinate reductase C-terminal" evidence="15">
    <location>
        <begin position="116"/>
        <end position="252"/>
    </location>
</feature>
<dbReference type="GO" id="GO:0008839">
    <property type="term" value="F:4-hydroxy-tetrahydrodipicolinate reductase"/>
    <property type="evidence" value="ECO:0007669"/>
    <property type="project" value="UniProtKB-UniRule"/>
</dbReference>
<feature type="binding site" evidence="13">
    <location>
        <position position="40"/>
    </location>
    <ligand>
        <name>NADP(+)</name>
        <dbReference type="ChEBI" id="CHEBI:58349"/>
    </ligand>
</feature>
<feature type="active site" description="Proton donor" evidence="13">
    <location>
        <position position="147"/>
    </location>
</feature>
<evidence type="ECO:0000256" key="5">
    <source>
        <dbReference type="ARBA" id="ARBA00022915"/>
    </source>
</evidence>
<dbReference type="PROSITE" id="PS01298">
    <property type="entry name" value="DAPB"/>
    <property type="match status" value="1"/>
</dbReference>
<keyword evidence="2 13" id="KW-0963">Cytoplasm</keyword>
<evidence type="ECO:0000256" key="13">
    <source>
        <dbReference type="HAMAP-Rule" id="MF_00102"/>
    </source>
</evidence>
<comment type="similarity">
    <text evidence="1 13">Belongs to the DapB family.</text>
</comment>
<evidence type="ECO:0000259" key="15">
    <source>
        <dbReference type="Pfam" id="PF05173"/>
    </source>
</evidence>
<dbReference type="GeneID" id="79904121"/>
<dbReference type="eggNOG" id="COG0289">
    <property type="taxonomic scope" value="Bacteria"/>
</dbReference>
<evidence type="ECO:0000256" key="1">
    <source>
        <dbReference type="ARBA" id="ARBA00006642"/>
    </source>
</evidence>
<keyword evidence="5 13" id="KW-0220">Diaminopimelate biosynthesis</keyword>
<feature type="binding site" evidence="13">
    <location>
        <begin position="13"/>
        <end position="18"/>
    </location>
    <ligand>
        <name>NAD(+)</name>
        <dbReference type="ChEBI" id="CHEBI:57540"/>
    </ligand>
</feature>
<dbReference type="EC" id="1.17.1.8" evidence="10 13"/>
<dbReference type="Pfam" id="PF05173">
    <property type="entry name" value="DapB_C"/>
    <property type="match status" value="1"/>
</dbReference>
<proteinExistence type="inferred from homology"/>
<comment type="subcellular location">
    <subcellularLocation>
        <location evidence="13">Cytoplasm</location>
    </subcellularLocation>
</comment>
<feature type="domain" description="Dihydrodipicolinate reductase N-terminal" evidence="14">
    <location>
        <begin position="7"/>
        <end position="112"/>
    </location>
</feature>
<evidence type="ECO:0000256" key="12">
    <source>
        <dbReference type="ARBA" id="ARBA00049396"/>
    </source>
</evidence>
<feature type="active site" description="Proton donor/acceptor" evidence="13">
    <location>
        <position position="143"/>
    </location>
</feature>
<dbReference type="GO" id="GO:0050661">
    <property type="term" value="F:NADP binding"/>
    <property type="evidence" value="ECO:0007669"/>
    <property type="project" value="UniProtKB-UniRule"/>
</dbReference>
<evidence type="ECO:0000259" key="14">
    <source>
        <dbReference type="Pfam" id="PF01113"/>
    </source>
</evidence>
<evidence type="ECO:0000256" key="3">
    <source>
        <dbReference type="ARBA" id="ARBA00022605"/>
    </source>
</evidence>
<dbReference type="UniPathway" id="UPA00034">
    <property type="reaction ID" value="UER00018"/>
</dbReference>
<dbReference type="HOGENOM" id="CLU_047479_2_2_5"/>
<gene>
    <name evidence="13" type="primary">dapB</name>
    <name evidence="16" type="ordered locus">Zmob_0578</name>
</gene>
<dbReference type="RefSeq" id="WP_011240594.1">
    <property type="nucleotide sequence ID" value="NC_017262.1"/>
</dbReference>
<dbReference type="PIRSF" id="PIRSF000161">
    <property type="entry name" value="DHPR"/>
    <property type="match status" value="1"/>
</dbReference>
<dbReference type="Gene3D" id="3.40.50.720">
    <property type="entry name" value="NAD(P)-binding Rossmann-like Domain"/>
    <property type="match status" value="1"/>
</dbReference>
<comment type="caution">
    <text evidence="13">Lacks conserved residue(s) required for the propagation of feature annotation.</text>
</comment>
<dbReference type="Pfam" id="PF01113">
    <property type="entry name" value="DapB_N"/>
    <property type="match status" value="1"/>
</dbReference>
<evidence type="ECO:0000256" key="2">
    <source>
        <dbReference type="ARBA" id="ARBA00022490"/>
    </source>
</evidence>
<dbReference type="Gene3D" id="3.30.360.10">
    <property type="entry name" value="Dihydrodipicolinate Reductase, domain 2"/>
    <property type="match status" value="1"/>
</dbReference>
<dbReference type="EMBL" id="CP002850">
    <property type="protein sequence ID" value="AEH62423.1"/>
    <property type="molecule type" value="Genomic_DNA"/>
</dbReference>
<comment type="catalytic activity">
    <reaction evidence="11 13">
        <text>(S)-2,3,4,5-tetrahydrodipicolinate + NADP(+) + H2O = (2S,4S)-4-hydroxy-2,3,4,5-tetrahydrodipicolinate + NADPH + H(+)</text>
        <dbReference type="Rhea" id="RHEA:35331"/>
        <dbReference type="ChEBI" id="CHEBI:15377"/>
        <dbReference type="ChEBI" id="CHEBI:15378"/>
        <dbReference type="ChEBI" id="CHEBI:16845"/>
        <dbReference type="ChEBI" id="CHEBI:57783"/>
        <dbReference type="ChEBI" id="CHEBI:58349"/>
        <dbReference type="ChEBI" id="CHEBI:67139"/>
        <dbReference type="EC" id="1.17.1.8"/>
    </reaction>
</comment>
<evidence type="ECO:0000256" key="8">
    <source>
        <dbReference type="ARBA" id="ARBA00023154"/>
    </source>
</evidence>
<dbReference type="PANTHER" id="PTHR20836:SF0">
    <property type="entry name" value="4-HYDROXY-TETRAHYDRODIPICOLINATE REDUCTASE 1, CHLOROPLASTIC-RELATED"/>
    <property type="match status" value="1"/>
</dbReference>
<dbReference type="GO" id="GO:0019877">
    <property type="term" value="P:diaminopimelate biosynthetic process"/>
    <property type="evidence" value="ECO:0007669"/>
    <property type="project" value="UniProtKB-UniRule"/>
</dbReference>
<accession>A0A0H3G138</accession>
<dbReference type="InterPro" id="IPR036291">
    <property type="entry name" value="NAD(P)-bd_dom_sf"/>
</dbReference>
<feature type="binding site" evidence="13">
    <location>
        <begin position="153"/>
        <end position="154"/>
    </location>
    <ligand>
        <name>(S)-2,3,4,5-tetrahydrodipicolinate</name>
        <dbReference type="ChEBI" id="CHEBI:16845"/>
    </ligand>
</feature>
<dbReference type="PANTHER" id="PTHR20836">
    <property type="entry name" value="DIHYDRODIPICOLINATE REDUCTASE"/>
    <property type="match status" value="1"/>
</dbReference>
<feature type="binding site" evidence="13">
    <location>
        <begin position="86"/>
        <end position="88"/>
    </location>
    <ligand>
        <name>NAD(+)</name>
        <dbReference type="ChEBI" id="CHEBI:57540"/>
    </ligand>
</feature>
<keyword evidence="6 13" id="KW-0560">Oxidoreductase</keyword>
<dbReference type="AlphaFoldDB" id="A0A0H3G138"/>
<evidence type="ECO:0000256" key="6">
    <source>
        <dbReference type="ARBA" id="ARBA00023002"/>
    </source>
</evidence>
<organism evidence="16 17">
    <name type="scientific">Zymomonas mobilis subsp. mobilis (strain ATCC 10988 / DSM 424 / LMG 404 / NCIMB 8938 / NRRL B-806 / ZM1)</name>
    <dbReference type="NCBI Taxonomy" id="555217"/>
    <lineage>
        <taxon>Bacteria</taxon>
        <taxon>Pseudomonadati</taxon>
        <taxon>Pseudomonadota</taxon>
        <taxon>Alphaproteobacteria</taxon>
        <taxon>Sphingomonadales</taxon>
        <taxon>Zymomonadaceae</taxon>
        <taxon>Zymomonas</taxon>
    </lineage>
</organism>
<comment type="function">
    <text evidence="13">Catalyzes the conversion of 4-hydroxy-tetrahydrodipicolinate (HTPA) to tetrahydrodipicolinate.</text>
</comment>
<dbReference type="SUPFAM" id="SSF55347">
    <property type="entry name" value="Glyceraldehyde-3-phosphate dehydrogenase-like, C-terminal domain"/>
    <property type="match status" value="1"/>
</dbReference>
<dbReference type="NCBIfam" id="TIGR00036">
    <property type="entry name" value="dapB"/>
    <property type="match status" value="1"/>
</dbReference>
<keyword evidence="8 13" id="KW-0457">Lysine biosynthesis</keyword>
<sequence>MTKESSVKIGLIGAAGRMGKAIQEAASQQDIQLSGGIGRKGAEFGSYNDSESLAKASDVLIDFSTAAALKDNIEAALHHKKPIIIGTTGLTEADHQLIEQAASKIPVILAANTSLGVNMLAALVKQAAAKLGSDWDIEIVEMHHRHKKDAPSGTALLLGRAAAEGRGEKLEDIADLQRCPATEPRETGRIGFASLRGGSVAGDHMVVFASEGERIELGHRAESRIIFARGALKAALWLADQSAGFYQMKDVLGL</sequence>
<evidence type="ECO:0000256" key="10">
    <source>
        <dbReference type="ARBA" id="ARBA00038983"/>
    </source>
</evidence>
<dbReference type="GO" id="GO:0051287">
    <property type="term" value="F:NAD binding"/>
    <property type="evidence" value="ECO:0007669"/>
    <property type="project" value="UniProtKB-UniRule"/>
</dbReference>
<dbReference type="Proteomes" id="UP000001494">
    <property type="component" value="Chromosome"/>
</dbReference>
<feature type="binding site" evidence="13">
    <location>
        <position position="144"/>
    </location>
    <ligand>
        <name>(S)-2,3,4,5-tetrahydrodipicolinate</name>
        <dbReference type="ChEBI" id="CHEBI:16845"/>
    </ligand>
</feature>
<dbReference type="InterPro" id="IPR022663">
    <property type="entry name" value="DapB_C"/>
</dbReference>
<evidence type="ECO:0000256" key="9">
    <source>
        <dbReference type="ARBA" id="ARBA00037922"/>
    </source>
</evidence>
<evidence type="ECO:0000256" key="7">
    <source>
        <dbReference type="ARBA" id="ARBA00023027"/>
    </source>
</evidence>
<comment type="catalytic activity">
    <reaction evidence="12 13">
        <text>(S)-2,3,4,5-tetrahydrodipicolinate + NAD(+) + H2O = (2S,4S)-4-hydroxy-2,3,4,5-tetrahydrodipicolinate + NADH + H(+)</text>
        <dbReference type="Rhea" id="RHEA:35323"/>
        <dbReference type="ChEBI" id="CHEBI:15377"/>
        <dbReference type="ChEBI" id="CHEBI:15378"/>
        <dbReference type="ChEBI" id="CHEBI:16845"/>
        <dbReference type="ChEBI" id="CHEBI:57540"/>
        <dbReference type="ChEBI" id="CHEBI:57945"/>
        <dbReference type="ChEBI" id="CHEBI:67139"/>
        <dbReference type="EC" id="1.17.1.8"/>
    </reaction>
</comment>
<dbReference type="OrthoDB" id="9790352at2"/>
<evidence type="ECO:0000256" key="11">
    <source>
        <dbReference type="ARBA" id="ARBA00049080"/>
    </source>
</evidence>
<dbReference type="GO" id="GO:0005737">
    <property type="term" value="C:cytoplasm"/>
    <property type="evidence" value="ECO:0007669"/>
    <property type="project" value="UniProtKB-SubCell"/>
</dbReference>
<feature type="binding site" evidence="13">
    <location>
        <begin position="110"/>
        <end position="113"/>
    </location>
    <ligand>
        <name>NAD(+)</name>
        <dbReference type="ChEBI" id="CHEBI:57540"/>
    </ligand>
</feature>
<comment type="caution">
    <text evidence="13">Was originally thought to be a dihydrodipicolinate reductase (DHDPR), catalyzing the conversion of dihydrodipicolinate to tetrahydrodipicolinate. However, it was shown in E.coli that the substrate of the enzymatic reaction is not dihydrodipicolinate (DHDP) but in fact (2S,4S)-4-hydroxy-2,3,4,5-tetrahydrodipicolinic acid (HTPA), the product released by the DapA-catalyzed reaction.</text>
</comment>
<comment type="subunit">
    <text evidence="13">Homotetramer.</text>
</comment>
<reference evidence="16 17" key="1">
    <citation type="journal article" date="2011" name="J. Bacteriol.">
        <title>Genome sequence of the ethanol-producing Zymomonas mobilis subsp. mobilis lectotype strain ATCC 10988.</title>
        <authorList>
            <person name="Pappas K.M."/>
            <person name="Kouvelis V.N."/>
            <person name="Saunders E."/>
            <person name="Brettin T.S."/>
            <person name="Bruce D."/>
            <person name="Detter C."/>
            <person name="Balakireva M."/>
            <person name="Han C.S."/>
            <person name="Savvakis G."/>
            <person name="Kyrpides N.C."/>
            <person name="Typas M.A."/>
        </authorList>
    </citation>
    <scope>NUCLEOTIDE SEQUENCE [LARGE SCALE GENOMIC DNA]</scope>
    <source>
        <strain evidence="17">ATCC 10988 / DSM 424 / CCUG 17860 / LMG 404 / NCIMB 8938 / NRRL B-806 / ZM1</strain>
    </source>
</reference>
<keyword evidence="3 13" id="KW-0028">Amino-acid biosynthesis</keyword>
<keyword evidence="4 13" id="KW-0521">NADP</keyword>
<evidence type="ECO:0000313" key="16">
    <source>
        <dbReference type="EMBL" id="AEH62423.1"/>
    </source>
</evidence>
<dbReference type="KEGG" id="zmm:Zmob_0578"/>